<comment type="caution">
    <text evidence="1">The sequence shown here is derived from an EMBL/GenBank/DDBJ whole genome shotgun (WGS) entry which is preliminary data.</text>
</comment>
<dbReference type="EMBL" id="BOMI01000144">
    <property type="protein sequence ID" value="GID78279.1"/>
    <property type="molecule type" value="Genomic_DNA"/>
</dbReference>
<name>A0ABQ3YE44_9ACTN</name>
<sequence length="56" mass="5526">MKRSLRRTLTTLAVAGALAATGGGLGAAALHAKPLRAEVAPDAGAGHVLAKPLRAE</sequence>
<protein>
    <submittedName>
        <fullName evidence="1">Uncharacterized protein</fullName>
    </submittedName>
</protein>
<dbReference type="RefSeq" id="WP_203773051.1">
    <property type="nucleotide sequence ID" value="NZ_BAAABO010000028.1"/>
</dbReference>
<dbReference type="Proteomes" id="UP000609879">
    <property type="component" value="Unassembled WGS sequence"/>
</dbReference>
<organism evidence="1 2">
    <name type="scientific">Paractinoplanes deccanensis</name>
    <dbReference type="NCBI Taxonomy" id="113561"/>
    <lineage>
        <taxon>Bacteria</taxon>
        <taxon>Bacillati</taxon>
        <taxon>Actinomycetota</taxon>
        <taxon>Actinomycetes</taxon>
        <taxon>Micromonosporales</taxon>
        <taxon>Micromonosporaceae</taxon>
        <taxon>Paractinoplanes</taxon>
    </lineage>
</organism>
<proteinExistence type="predicted"/>
<reference evidence="1 2" key="1">
    <citation type="submission" date="2021-01" db="EMBL/GenBank/DDBJ databases">
        <title>Whole genome shotgun sequence of Actinoplanes deccanensis NBRC 13994.</title>
        <authorList>
            <person name="Komaki H."/>
            <person name="Tamura T."/>
        </authorList>
    </citation>
    <scope>NUCLEOTIDE SEQUENCE [LARGE SCALE GENOMIC DNA]</scope>
    <source>
        <strain evidence="1 2">NBRC 13994</strain>
    </source>
</reference>
<evidence type="ECO:0000313" key="2">
    <source>
        <dbReference type="Proteomes" id="UP000609879"/>
    </source>
</evidence>
<accession>A0ABQ3YE44</accession>
<gene>
    <name evidence="1" type="ORF">Ade02nite_69200</name>
</gene>
<keyword evidence="2" id="KW-1185">Reference proteome</keyword>
<evidence type="ECO:0000313" key="1">
    <source>
        <dbReference type="EMBL" id="GID78279.1"/>
    </source>
</evidence>